<sequence>MPDAPYTKLEPFTYGNGKLTVDRYQRLTPSSDYTVSFTQNCEVTNAWKVQTWEDGYVLAYMRIYGNFRDVSSSSEFDDLFRRPDICPEDLPEVFGRSGDTVQNEEKIKQLLYEADQFLP</sequence>
<organism evidence="1 2">
    <name type="scientific">Patiria miniata</name>
    <name type="common">Bat star</name>
    <name type="synonym">Asterina miniata</name>
    <dbReference type="NCBI Taxonomy" id="46514"/>
    <lineage>
        <taxon>Eukaryota</taxon>
        <taxon>Metazoa</taxon>
        <taxon>Echinodermata</taxon>
        <taxon>Eleutherozoa</taxon>
        <taxon>Asterozoa</taxon>
        <taxon>Asteroidea</taxon>
        <taxon>Valvatacea</taxon>
        <taxon>Valvatida</taxon>
        <taxon>Asterinidae</taxon>
        <taxon>Patiria</taxon>
    </lineage>
</organism>
<dbReference type="RefSeq" id="XP_038066169.1">
    <property type="nucleotide sequence ID" value="XM_038210241.1"/>
</dbReference>
<reference evidence="1" key="1">
    <citation type="submission" date="2022-11" db="UniProtKB">
        <authorList>
            <consortium name="EnsemblMetazoa"/>
        </authorList>
    </citation>
    <scope>IDENTIFICATION</scope>
</reference>
<dbReference type="GeneID" id="119736208"/>
<dbReference type="EnsemblMetazoa" id="XM_038210241.1">
    <property type="protein sequence ID" value="XP_038066169.1"/>
    <property type="gene ID" value="LOC119736208"/>
</dbReference>
<evidence type="ECO:0000313" key="2">
    <source>
        <dbReference type="Proteomes" id="UP000887568"/>
    </source>
</evidence>
<evidence type="ECO:0000313" key="1">
    <source>
        <dbReference type="EnsemblMetazoa" id="XP_038066169.1"/>
    </source>
</evidence>
<keyword evidence="2" id="KW-1185">Reference proteome</keyword>
<dbReference type="Proteomes" id="UP000887568">
    <property type="component" value="Unplaced"/>
</dbReference>
<name>A0A914ARU2_PATMI</name>
<dbReference type="AlphaFoldDB" id="A0A914ARU2"/>
<proteinExistence type="predicted"/>
<protein>
    <submittedName>
        <fullName evidence="1">Uncharacterized protein</fullName>
    </submittedName>
</protein>
<accession>A0A914ARU2</accession>